<keyword evidence="2 5" id="KW-0479">Metal-binding</keyword>
<comment type="caution">
    <text evidence="5">Lacks conserved residue(s) required for the propagation of feature annotation.</text>
</comment>
<dbReference type="GO" id="GO:0006146">
    <property type="term" value="P:adenine catabolic process"/>
    <property type="evidence" value="ECO:0007669"/>
    <property type="project" value="UniProtKB-UniRule"/>
</dbReference>
<reference evidence="7 8" key="1">
    <citation type="journal article" date="2015" name="Genome Announc.">
        <title>Expanding the biotechnology potential of lactobacilli through comparative genomics of 213 strains and associated genera.</title>
        <authorList>
            <person name="Sun Z."/>
            <person name="Harris H.M."/>
            <person name="McCann A."/>
            <person name="Guo C."/>
            <person name="Argimon S."/>
            <person name="Zhang W."/>
            <person name="Yang X."/>
            <person name="Jeffery I.B."/>
            <person name="Cooney J.C."/>
            <person name="Kagawa T.F."/>
            <person name="Liu W."/>
            <person name="Song Y."/>
            <person name="Salvetti E."/>
            <person name="Wrobel A."/>
            <person name="Rasinkangas P."/>
            <person name="Parkhill J."/>
            <person name="Rea M.C."/>
            <person name="O'Sullivan O."/>
            <person name="Ritari J."/>
            <person name="Douillard F.P."/>
            <person name="Paul Ross R."/>
            <person name="Yang R."/>
            <person name="Briner A.E."/>
            <person name="Felis G.E."/>
            <person name="de Vos W.M."/>
            <person name="Barrangou R."/>
            <person name="Klaenhammer T.R."/>
            <person name="Caufield P.W."/>
            <person name="Cui Y."/>
            <person name="Zhang H."/>
            <person name="O'Toole P.W."/>
        </authorList>
    </citation>
    <scope>NUCLEOTIDE SEQUENCE [LARGE SCALE GENOMIC DNA]</scope>
    <source>
        <strain evidence="7 8">DSM 16230</strain>
    </source>
</reference>
<dbReference type="CDD" id="cd01320">
    <property type="entry name" value="ADA"/>
    <property type="match status" value="1"/>
</dbReference>
<evidence type="ECO:0000313" key="7">
    <source>
        <dbReference type="EMBL" id="KRL97181.1"/>
    </source>
</evidence>
<name>A0A0R1UVF1_9LACO</name>
<dbReference type="InterPro" id="IPR028892">
    <property type="entry name" value="ADE"/>
</dbReference>
<evidence type="ECO:0000256" key="2">
    <source>
        <dbReference type="ARBA" id="ARBA00022723"/>
    </source>
</evidence>
<dbReference type="InterPro" id="IPR032466">
    <property type="entry name" value="Metal_Hydrolase"/>
</dbReference>
<evidence type="ECO:0000313" key="8">
    <source>
        <dbReference type="Proteomes" id="UP000051166"/>
    </source>
</evidence>
<comment type="cofactor">
    <cofactor evidence="5">
        <name>Zn(2+)</name>
        <dbReference type="ChEBI" id="CHEBI:29105"/>
    </cofactor>
    <text evidence="5">Binds 1 zinc ion per subunit.</text>
</comment>
<evidence type="ECO:0000256" key="5">
    <source>
        <dbReference type="HAMAP-Rule" id="MF_01962"/>
    </source>
</evidence>
<dbReference type="GeneID" id="98308982"/>
<dbReference type="GO" id="GO:0008270">
    <property type="term" value="F:zinc ion binding"/>
    <property type="evidence" value="ECO:0007669"/>
    <property type="project" value="UniProtKB-UniRule"/>
</dbReference>
<dbReference type="InterPro" id="IPR006650">
    <property type="entry name" value="A/AMP_deam_AS"/>
</dbReference>
<dbReference type="PANTHER" id="PTHR43114:SF7">
    <property type="entry name" value="ADENOSINE DEAMINASE DOMAIN-CONTAINING PROTEIN"/>
    <property type="match status" value="1"/>
</dbReference>
<dbReference type="RefSeq" id="WP_415615075.1">
    <property type="nucleotide sequence ID" value="NZ_AZFQ01000053.1"/>
</dbReference>
<dbReference type="PANTHER" id="PTHR43114">
    <property type="entry name" value="ADENINE DEAMINASE"/>
    <property type="match status" value="1"/>
</dbReference>
<dbReference type="InterPro" id="IPR001365">
    <property type="entry name" value="A_deaminase_dom"/>
</dbReference>
<feature type="binding site" evidence="5">
    <location>
        <position position="19"/>
    </location>
    <ligand>
        <name>Zn(2+)</name>
        <dbReference type="ChEBI" id="CHEBI:29105"/>
        <note>catalytic</note>
    </ligand>
</feature>
<gene>
    <name evidence="7" type="ORF">FD50_GL001736</name>
</gene>
<dbReference type="Gene3D" id="3.20.20.140">
    <property type="entry name" value="Metal-dependent hydrolases"/>
    <property type="match status" value="1"/>
</dbReference>
<dbReference type="HAMAP" id="MF_01962">
    <property type="entry name" value="Adenine_deaminase"/>
    <property type="match status" value="1"/>
</dbReference>
<dbReference type="Proteomes" id="UP000051166">
    <property type="component" value="Unassembled WGS sequence"/>
</dbReference>
<comment type="caution">
    <text evidence="7">The sequence shown here is derived from an EMBL/GenBank/DDBJ whole genome shotgun (WGS) entry which is preliminary data.</text>
</comment>
<dbReference type="GO" id="GO:0005829">
    <property type="term" value="C:cytosol"/>
    <property type="evidence" value="ECO:0007669"/>
    <property type="project" value="TreeGrafter"/>
</dbReference>
<evidence type="ECO:0000256" key="1">
    <source>
        <dbReference type="ARBA" id="ARBA00022490"/>
    </source>
</evidence>
<protein>
    <recommendedName>
        <fullName evidence="5">Adenine deaminase</fullName>
        <shortName evidence="5">ADE</shortName>
        <ecNumber evidence="5">3.5.4.2</ecNumber>
    </recommendedName>
    <alternativeName>
        <fullName evidence="5">Adenine aminohydrolase</fullName>
        <shortName evidence="5">AAH</shortName>
    </alternativeName>
</protein>
<keyword evidence="1" id="KW-0963">Cytoplasm</keyword>
<feature type="binding site" evidence="5">
    <location>
        <position position="21"/>
    </location>
    <ligand>
        <name>Zn(2+)</name>
        <dbReference type="ChEBI" id="CHEBI:29105"/>
        <note>catalytic</note>
    </ligand>
</feature>
<dbReference type="AlphaFoldDB" id="A0A0R1UVF1"/>
<evidence type="ECO:0000256" key="4">
    <source>
        <dbReference type="ARBA" id="ARBA00022833"/>
    </source>
</evidence>
<dbReference type="PATRIC" id="fig|1423801.4.peg.1775"/>
<accession>A0A0R1UVF1</accession>
<feature type="domain" description="Adenosine deaminase" evidence="6">
    <location>
        <begin position="14"/>
        <end position="332"/>
    </location>
</feature>
<evidence type="ECO:0000259" key="6">
    <source>
        <dbReference type="Pfam" id="PF00962"/>
    </source>
</evidence>
<feature type="binding site" evidence="5">
    <location>
        <position position="279"/>
    </location>
    <ligand>
        <name>substrate</name>
    </ligand>
</feature>
<dbReference type="EC" id="3.5.4.2" evidence="5"/>
<comment type="catalytic activity">
    <reaction evidence="5">
        <text>adenine + H2O + H(+) = hypoxanthine + NH4(+)</text>
        <dbReference type="Rhea" id="RHEA:23688"/>
        <dbReference type="ChEBI" id="CHEBI:15377"/>
        <dbReference type="ChEBI" id="CHEBI:15378"/>
        <dbReference type="ChEBI" id="CHEBI:16708"/>
        <dbReference type="ChEBI" id="CHEBI:17368"/>
        <dbReference type="ChEBI" id="CHEBI:28938"/>
        <dbReference type="EC" id="3.5.4.2"/>
    </reaction>
</comment>
<evidence type="ECO:0000256" key="3">
    <source>
        <dbReference type="ARBA" id="ARBA00022801"/>
    </source>
</evidence>
<comment type="similarity">
    <text evidence="5">Belongs to the metallo-dependent hydrolases superfamily. Adenosine and AMP deaminases family. Adenine deaminase type 2 subfamily.</text>
</comment>
<proteinExistence type="inferred from homology"/>
<keyword evidence="3 5" id="KW-0378">Hydrolase</keyword>
<comment type="function">
    <text evidence="5">Catalyzes the hydrolytic deamination of adenine to hypoxanthine. Plays an important role in the purine salvage pathway and in nitrogen catabolism.</text>
</comment>
<organism evidence="7 8">
    <name type="scientific">Liquorilactobacillus satsumensis DSM 16230 = JCM 12392</name>
    <dbReference type="NCBI Taxonomy" id="1423801"/>
    <lineage>
        <taxon>Bacteria</taxon>
        <taxon>Bacillati</taxon>
        <taxon>Bacillota</taxon>
        <taxon>Bacilli</taxon>
        <taxon>Lactobacillales</taxon>
        <taxon>Lactobacillaceae</taxon>
        <taxon>Liquorilactobacillus</taxon>
    </lineage>
</organism>
<dbReference type="NCBIfam" id="TIGR01430">
    <property type="entry name" value="aden_deam"/>
    <property type="match status" value="1"/>
</dbReference>
<feature type="site" description="Important for catalytic activity" evidence="5">
    <location>
        <position position="223"/>
    </location>
</feature>
<dbReference type="Pfam" id="PF00962">
    <property type="entry name" value="A_deaminase"/>
    <property type="match status" value="1"/>
</dbReference>
<dbReference type="STRING" id="1423801.FD50_GL001736"/>
<keyword evidence="4 5" id="KW-0862">Zinc</keyword>
<dbReference type="InterPro" id="IPR006330">
    <property type="entry name" value="Ado/ade_deaminase"/>
</dbReference>
<keyword evidence="5" id="KW-0546">Nucleotide metabolism</keyword>
<dbReference type="GO" id="GO:0009168">
    <property type="term" value="P:purine ribonucleoside monophosphate biosynthetic process"/>
    <property type="evidence" value="ECO:0007669"/>
    <property type="project" value="InterPro"/>
</dbReference>
<dbReference type="GO" id="GO:0000034">
    <property type="term" value="F:adenine deaminase activity"/>
    <property type="evidence" value="ECO:0007669"/>
    <property type="project" value="UniProtKB-UniRule"/>
</dbReference>
<keyword evidence="8" id="KW-1185">Reference proteome</keyword>
<sequence>MSDQSTLAFIKELPKAELHVHIEGTLEPELKIKLAQRNGVELPQKTIAQIKASYQFNDLASFLAVYYSGMSVLQKEEDFYELAKEYLQRASAQGVRYAEIFFDPQAHTSRGISFETVIKGLLRAIAEAKAEIQADLVMCFLRDFSKESARQTLLAARPFSAQILGVGLDSDEHHNPPLKFMTHFEEAVAQGYHTTMHCDIDQIDSVAHIKQALEVIEVERLDHGTNIIEDLDLVAMVKAKQIGLTVCPLSNGFVCPDMKAPVMKELLHAGVKISVNSDDPAYFNGYIADNYLALAQKYNFTKDELVQIAKNSFTTSWLTAQQKESFLGEIAEYLKQD</sequence>
<feature type="binding site" evidence="5">
    <location>
        <position position="278"/>
    </location>
    <ligand>
        <name>Zn(2+)</name>
        <dbReference type="ChEBI" id="CHEBI:29105"/>
        <note>catalytic</note>
    </ligand>
</feature>
<dbReference type="GO" id="GO:0009117">
    <property type="term" value="P:nucleotide metabolic process"/>
    <property type="evidence" value="ECO:0007669"/>
    <property type="project" value="UniProtKB-KW"/>
</dbReference>
<feature type="binding site" evidence="5">
    <location>
        <position position="197"/>
    </location>
    <ligand>
        <name>Zn(2+)</name>
        <dbReference type="ChEBI" id="CHEBI:29105"/>
        <note>catalytic</note>
    </ligand>
</feature>
<dbReference type="PROSITE" id="PS00485">
    <property type="entry name" value="A_DEAMINASE"/>
    <property type="match status" value="1"/>
</dbReference>
<dbReference type="SUPFAM" id="SSF51556">
    <property type="entry name" value="Metallo-dependent hydrolases"/>
    <property type="match status" value="1"/>
</dbReference>
<dbReference type="EMBL" id="AZFQ01000053">
    <property type="protein sequence ID" value="KRL97181.1"/>
    <property type="molecule type" value="Genomic_DNA"/>
</dbReference>
<dbReference type="GO" id="GO:0043103">
    <property type="term" value="P:hypoxanthine salvage"/>
    <property type="evidence" value="ECO:0007669"/>
    <property type="project" value="UniProtKB-UniRule"/>
</dbReference>